<feature type="region of interest" description="Disordered" evidence="1">
    <location>
        <begin position="179"/>
        <end position="203"/>
    </location>
</feature>
<comment type="caution">
    <text evidence="2">The sequence shown here is derived from an EMBL/GenBank/DDBJ whole genome shotgun (WGS) entry which is preliminary data.</text>
</comment>
<reference evidence="2 3" key="1">
    <citation type="submission" date="2021-05" db="EMBL/GenBank/DDBJ databases">
        <authorList>
            <person name="Zahm M."/>
            <person name="Klopp C."/>
            <person name="Cabau C."/>
            <person name="Kuhl H."/>
            <person name="Suciu R."/>
            <person name="Ciorpac M."/>
            <person name="Holostenco D."/>
            <person name="Gessner J."/>
            <person name="Wuertz S."/>
            <person name="Hohne C."/>
            <person name="Stock M."/>
            <person name="Gislard M."/>
            <person name="Lluch J."/>
            <person name="Milhes M."/>
            <person name="Lampietro C."/>
            <person name="Lopez Roques C."/>
            <person name="Donnadieu C."/>
            <person name="Du K."/>
            <person name="Schartl M."/>
            <person name="Guiguen Y."/>
        </authorList>
    </citation>
    <scope>NUCLEOTIDE SEQUENCE [LARGE SCALE GENOMIC DNA]</scope>
    <source>
        <strain evidence="2">Hh-F2</strain>
        <tissue evidence="2">Blood</tissue>
    </source>
</reference>
<dbReference type="InterPro" id="IPR011990">
    <property type="entry name" value="TPR-like_helical_dom_sf"/>
</dbReference>
<evidence type="ECO:0000313" key="3">
    <source>
        <dbReference type="Proteomes" id="UP001369086"/>
    </source>
</evidence>
<dbReference type="EMBL" id="JAHFZB010000004">
    <property type="protein sequence ID" value="KAK6490884.1"/>
    <property type="molecule type" value="Genomic_DNA"/>
</dbReference>
<evidence type="ECO:0000313" key="2">
    <source>
        <dbReference type="EMBL" id="KAK6490884.1"/>
    </source>
</evidence>
<dbReference type="Pfam" id="PF17826">
    <property type="entry name" value="DUF5588"/>
    <property type="match status" value="1"/>
</dbReference>
<gene>
    <name evidence="2" type="ORF">HHUSO_G5572</name>
</gene>
<accession>A0ABR1A1C1</accession>
<organism evidence="2 3">
    <name type="scientific">Huso huso</name>
    <name type="common">Beluga</name>
    <name type="synonym">Acipenser huso</name>
    <dbReference type="NCBI Taxonomy" id="61971"/>
    <lineage>
        <taxon>Eukaryota</taxon>
        <taxon>Metazoa</taxon>
        <taxon>Chordata</taxon>
        <taxon>Craniata</taxon>
        <taxon>Vertebrata</taxon>
        <taxon>Euteleostomi</taxon>
        <taxon>Actinopterygii</taxon>
        <taxon>Chondrostei</taxon>
        <taxon>Acipenseriformes</taxon>
        <taxon>Acipenseridae</taxon>
        <taxon>Huso</taxon>
    </lineage>
</organism>
<sequence length="381" mass="43863">MEFLGCEFDDSVFTETRERTSVKLTSYNAKFCEPEWFCEEITTEDELERQKAFKFRGDLAYRRQDFQKALCEYSSCLMLVPEGNIAIRRDVLEGLARSFCQVGSHGEAMQIAEQLRSEATNSSHLTVVLNLEVTIYRSTGDLREEFSSLQQLVSLYPYNHWHWKKLAMAYMNQLQSLSSPSSLRTTTNEPKPHQAQNGGSEEMVDAKVTACPTTYRENGKYVKPQCSRKATEDLLCKSNRISPIEGKANTQEQIPWNCQGHEEMKDIWLRTCICFVRARLLFCMVKFQQSSFVSERNKRAQEEIDRILHDLQLKEETLHLITEVMGEDLVVEKLKEESQDAENSSSLACLQVLSGPMFEEKWFGKIRETVLLSGEGTECCR</sequence>
<dbReference type="SUPFAM" id="SSF48452">
    <property type="entry name" value="TPR-like"/>
    <property type="match status" value="1"/>
</dbReference>
<keyword evidence="3" id="KW-1185">Reference proteome</keyword>
<dbReference type="PANTHER" id="PTHR31919">
    <property type="entry name" value="ZINC FINGERS AND HOMEOBOXES PROTEIN 1, ISOFORM 2"/>
    <property type="match status" value="1"/>
</dbReference>
<proteinExistence type="predicted"/>
<dbReference type="PANTHER" id="PTHR31919:SF1">
    <property type="entry name" value="ZINC FINGERS AND HOMEOBOXES PROTEIN 1, ISOFORM 2"/>
    <property type="match status" value="1"/>
</dbReference>
<dbReference type="InterPro" id="IPR041404">
    <property type="entry name" value="DUF5588"/>
</dbReference>
<name>A0ABR1A1C1_HUSHU</name>
<dbReference type="Proteomes" id="UP001369086">
    <property type="component" value="Unassembled WGS sequence"/>
</dbReference>
<feature type="compositionally biased region" description="Polar residues" evidence="1">
    <location>
        <begin position="184"/>
        <end position="199"/>
    </location>
</feature>
<dbReference type="Gene3D" id="1.25.40.10">
    <property type="entry name" value="Tetratricopeptide repeat domain"/>
    <property type="match status" value="1"/>
</dbReference>
<evidence type="ECO:0000256" key="1">
    <source>
        <dbReference type="SAM" id="MobiDB-lite"/>
    </source>
</evidence>
<protein>
    <submittedName>
        <fullName evidence="2">Uncharacterized protein</fullName>
    </submittedName>
</protein>